<evidence type="ECO:0000313" key="2">
    <source>
        <dbReference type="Proteomes" id="UP000654345"/>
    </source>
</evidence>
<evidence type="ECO:0000313" key="1">
    <source>
        <dbReference type="EMBL" id="GHO56615.1"/>
    </source>
</evidence>
<proteinExistence type="predicted"/>
<dbReference type="Proteomes" id="UP000654345">
    <property type="component" value="Unassembled WGS sequence"/>
</dbReference>
<organism evidence="1 2">
    <name type="scientific">Ktedonobacter robiniae</name>
    <dbReference type="NCBI Taxonomy" id="2778365"/>
    <lineage>
        <taxon>Bacteria</taxon>
        <taxon>Bacillati</taxon>
        <taxon>Chloroflexota</taxon>
        <taxon>Ktedonobacteria</taxon>
        <taxon>Ktedonobacterales</taxon>
        <taxon>Ktedonobacteraceae</taxon>
        <taxon>Ktedonobacter</taxon>
    </lineage>
</organism>
<gene>
    <name evidence="1" type="ORF">KSB_50900</name>
</gene>
<dbReference type="InterPro" id="IPR021145">
    <property type="entry name" value="Portal_protein_SPP1_Gp6-like"/>
</dbReference>
<keyword evidence="2" id="KW-1185">Reference proteome</keyword>
<dbReference type="Pfam" id="PF05133">
    <property type="entry name" value="SPP1_portal"/>
    <property type="match status" value="1"/>
</dbReference>
<accession>A0ABQ3UW26</accession>
<comment type="caution">
    <text evidence="1">The sequence shown here is derived from an EMBL/GenBank/DDBJ whole genome shotgun (WGS) entry which is preliminary data.</text>
</comment>
<protein>
    <submittedName>
        <fullName evidence="1">Uncharacterized protein</fullName>
    </submittedName>
</protein>
<reference evidence="1 2" key="1">
    <citation type="journal article" date="2021" name="Int. J. Syst. Evol. Microbiol.">
        <title>Reticulibacter mediterranei gen. nov., sp. nov., within the new family Reticulibacteraceae fam. nov., and Ktedonospora formicarum gen. nov., sp. nov., Ktedonobacter robiniae sp. nov., Dictyobacter formicarum sp. nov. and Dictyobacter arantiisoli sp. nov., belonging to the class Ktedonobacteria.</title>
        <authorList>
            <person name="Yabe S."/>
            <person name="Zheng Y."/>
            <person name="Wang C.M."/>
            <person name="Sakai Y."/>
            <person name="Abe K."/>
            <person name="Yokota A."/>
            <person name="Donadio S."/>
            <person name="Cavaletti L."/>
            <person name="Monciardini P."/>
        </authorList>
    </citation>
    <scope>NUCLEOTIDE SEQUENCE [LARGE SCALE GENOMIC DNA]</scope>
    <source>
        <strain evidence="1 2">SOSP1-30</strain>
    </source>
</reference>
<sequence>MEQKQQISWFGRIRQAVSGGARDARISEQMNPGFFSSTAGVEEERRWGYASGTEEDYYWRRLSDNFYLKDLVPSAYLEMHNQVYEAYHANPLAFAIIEMTTSFVLGRGVKLDASNKRVKKLLDEFWQANSMDERVYTICNELALYGEIFVRYFVNRFDGSVKVRLTDPSLIDQIETDPEDIETPLRFHRRPVGESASAPSSTTGGLKLVFRPGERETEGEWFEADSQMQQFAINKVSNAKRGNSDLATMLPWLRRYKDWLTDRVRINKYKGAFIWDVTLRGADRKTIDTKRMEYSTPPQPGSVLLHNEAESWQVVQPAINANDAKEDGRALKLMIAVGVLFLTNECSKKRWLPHRDNAFRLLFSPSSLLGLDLDMKNVMAKGLMTVKEAYTTKVVVRPQEYFYRYFRKALSAGDSSTTQDVKIQLSCLYRQKVSGTGVVSHDRSVPSQLLLGY</sequence>
<name>A0ABQ3UW26_9CHLR</name>
<dbReference type="RefSeq" id="WP_201373088.1">
    <property type="nucleotide sequence ID" value="NZ_BNJG01000002.1"/>
</dbReference>
<dbReference type="EMBL" id="BNJG01000002">
    <property type="protein sequence ID" value="GHO56615.1"/>
    <property type="molecule type" value="Genomic_DNA"/>
</dbReference>